<protein>
    <submittedName>
        <fullName evidence="6">DNA-binding transcriptional regulator, MarR family</fullName>
    </submittedName>
    <submittedName>
        <fullName evidence="5">Transcriptional regulator marr-type conserved site</fullName>
    </submittedName>
</protein>
<keyword evidence="2 6" id="KW-0238">DNA-binding</keyword>
<evidence type="ECO:0000313" key="7">
    <source>
        <dbReference type="Proteomes" id="UP000076878"/>
    </source>
</evidence>
<dbReference type="EMBL" id="FNYT01000016">
    <property type="protein sequence ID" value="SEJ53167.1"/>
    <property type="molecule type" value="Genomic_DNA"/>
</dbReference>
<dbReference type="Gene3D" id="1.10.10.10">
    <property type="entry name" value="Winged helix-like DNA-binding domain superfamily/Winged helix DNA-binding domain"/>
    <property type="match status" value="1"/>
</dbReference>
<dbReference type="AlphaFoldDB" id="A0A143YR08"/>
<dbReference type="InterPro" id="IPR000835">
    <property type="entry name" value="HTH_MarR-typ"/>
</dbReference>
<dbReference type="InterPro" id="IPR036388">
    <property type="entry name" value="WH-like_DNA-bd_sf"/>
</dbReference>
<keyword evidence="3" id="KW-0804">Transcription</keyword>
<dbReference type="GO" id="GO:0003677">
    <property type="term" value="F:DNA binding"/>
    <property type="evidence" value="ECO:0007669"/>
    <property type="project" value="UniProtKB-KW"/>
</dbReference>
<evidence type="ECO:0000256" key="1">
    <source>
        <dbReference type="ARBA" id="ARBA00023015"/>
    </source>
</evidence>
<name>A0A143YR08_9LACT</name>
<dbReference type="Pfam" id="PF01047">
    <property type="entry name" value="MarR"/>
    <property type="match status" value="1"/>
</dbReference>
<dbReference type="OrthoDB" id="2411388at2"/>
<evidence type="ECO:0000313" key="8">
    <source>
        <dbReference type="Proteomes" id="UP000199280"/>
    </source>
</evidence>
<dbReference type="GO" id="GO:0003700">
    <property type="term" value="F:DNA-binding transcription factor activity"/>
    <property type="evidence" value="ECO:0007669"/>
    <property type="project" value="InterPro"/>
</dbReference>
<dbReference type="PROSITE" id="PS50995">
    <property type="entry name" value="HTH_MARR_2"/>
    <property type="match status" value="1"/>
</dbReference>
<evidence type="ECO:0000313" key="5">
    <source>
        <dbReference type="EMBL" id="CZQ96913.1"/>
    </source>
</evidence>
<evidence type="ECO:0000256" key="2">
    <source>
        <dbReference type="ARBA" id="ARBA00023125"/>
    </source>
</evidence>
<accession>A0A143YR08</accession>
<sequence length="137" mass="15694">MDNTKLFRLMGTISRQATTDINQKVAQYGLDNNLFLYLMRIVENEGISQVDLVNTVRVDKTTLSRALKKLETNGFIRKVTNPVNRKFNQLYPTDKAKNTYRTLYSLEKKYISKALVNLSTDEKTTLIALLTKIDSAL</sequence>
<keyword evidence="8" id="KW-1185">Reference proteome</keyword>
<proteinExistence type="predicted"/>
<dbReference type="SMART" id="SM00347">
    <property type="entry name" value="HTH_MARR"/>
    <property type="match status" value="1"/>
</dbReference>
<dbReference type="Proteomes" id="UP000076878">
    <property type="component" value="Unassembled WGS sequence"/>
</dbReference>
<dbReference type="InterPro" id="IPR023187">
    <property type="entry name" value="Tscrpt_reg_MarR-type_CS"/>
</dbReference>
<dbReference type="PANTHER" id="PTHR42756">
    <property type="entry name" value="TRANSCRIPTIONAL REGULATOR, MARR"/>
    <property type="match status" value="1"/>
</dbReference>
<dbReference type="InterPro" id="IPR036390">
    <property type="entry name" value="WH_DNA-bd_sf"/>
</dbReference>
<dbReference type="PROSITE" id="PS01117">
    <property type="entry name" value="HTH_MARR_1"/>
    <property type="match status" value="1"/>
</dbReference>
<dbReference type="PRINTS" id="PR00598">
    <property type="entry name" value="HTHMARR"/>
</dbReference>
<dbReference type="RefSeq" id="WP_068622841.1">
    <property type="nucleotide sequence ID" value="NZ_FJNB01000009.1"/>
</dbReference>
<dbReference type="Proteomes" id="UP000199280">
    <property type="component" value="Unassembled WGS sequence"/>
</dbReference>
<dbReference type="SUPFAM" id="SSF46785">
    <property type="entry name" value="Winged helix' DNA-binding domain"/>
    <property type="match status" value="1"/>
</dbReference>
<reference evidence="5 7" key="1">
    <citation type="submission" date="2016-02" db="EMBL/GenBank/DDBJ databases">
        <authorList>
            <person name="Wen L."/>
            <person name="He K."/>
            <person name="Yang H."/>
        </authorList>
    </citation>
    <scope>NUCLEOTIDE SEQUENCE [LARGE SCALE GENOMIC DNA]</scope>
    <source>
        <strain evidence="5">Trichococcus_R210</strain>
    </source>
</reference>
<gene>
    <name evidence="6" type="ORF">SAMN05216375_11646</name>
    <name evidence="5" type="ORF">TR210_1430</name>
</gene>
<evidence type="ECO:0000313" key="6">
    <source>
        <dbReference type="EMBL" id="SEJ53167.1"/>
    </source>
</evidence>
<dbReference type="EMBL" id="FJNB01000009">
    <property type="protein sequence ID" value="CZQ96913.1"/>
    <property type="molecule type" value="Genomic_DNA"/>
</dbReference>
<feature type="domain" description="HTH marR-type" evidence="4">
    <location>
        <begin position="3"/>
        <end position="135"/>
    </location>
</feature>
<reference evidence="6 8" key="2">
    <citation type="submission" date="2016-10" db="EMBL/GenBank/DDBJ databases">
        <authorList>
            <person name="Varghese N."/>
            <person name="Submissions S."/>
        </authorList>
    </citation>
    <scope>NUCLEOTIDE SEQUENCE [LARGE SCALE GENOMIC DNA]</scope>
    <source>
        <strain evidence="6 8">DSM 22150</strain>
    </source>
</reference>
<organism evidence="5 7">
    <name type="scientific">Trichococcus ilyis</name>
    <dbReference type="NCBI Taxonomy" id="640938"/>
    <lineage>
        <taxon>Bacteria</taxon>
        <taxon>Bacillati</taxon>
        <taxon>Bacillota</taxon>
        <taxon>Bacilli</taxon>
        <taxon>Lactobacillales</taxon>
        <taxon>Carnobacteriaceae</taxon>
        <taxon>Trichococcus</taxon>
    </lineage>
</organism>
<evidence type="ECO:0000256" key="3">
    <source>
        <dbReference type="ARBA" id="ARBA00023163"/>
    </source>
</evidence>
<evidence type="ECO:0000259" key="4">
    <source>
        <dbReference type="PROSITE" id="PS50995"/>
    </source>
</evidence>
<dbReference type="PANTHER" id="PTHR42756:SF2">
    <property type="entry name" value="MARR FAMILY REGULATORY PROTEIN"/>
    <property type="match status" value="1"/>
</dbReference>
<keyword evidence="1" id="KW-0805">Transcription regulation</keyword>
<dbReference type="STRING" id="640938.TR210_1430"/>